<gene>
    <name evidence="2" type="ORF">J5U18_10875</name>
</gene>
<keyword evidence="3" id="KW-1185">Reference proteome</keyword>
<evidence type="ECO:0000313" key="2">
    <source>
        <dbReference type="EMBL" id="MBP3944056.1"/>
    </source>
</evidence>
<sequence length="554" mass="61516">MNTKVKNVLLLALFVQGSIAVQAQTQTQTQTQTQAPTTRNYVSVEALKKYFSTRLNPETLTANKTGRAEKSINGTSFTLYPKLTNNSPFINADASKEENASRLYFEPTESKYKDIYLGAIFTEDKIKRNLKNIRQWNAFNGENIYLTGTVHSSNAQLSENAQKHIFLTQSSNHLTGAIMPKQADYTSISGIYTSKAEAQSMDIQVGGGYMSVSVDMGYSTSSSSTASSIKVVMVSKVYSLEVNKVNNIQATNKNYDIMNAIPYVDPKLRPMYVSSIDYGFAIEAEISSSELSEEQKAKLAANIEYGLASGKVGFDYGASLGSKSVDVKFTYYGVSPSIANKSGDIQSIIALMQSESRNFMRNFSTSNVPAIPLSCKMRYLFPKDVNSVANDVKINDLLLANDYVAVGKAAPKKLAAPVKAQILTGHMAGIKDGTFRSYGQCHVYLNTADKTGGMSYSYWYFYIDKRKSENVSKKEYYDKSGKDIFKIENPTIDEHGNFYVYARVEDYDCKPAGTDITFNTWTRSDNPINISEIKAGARKTITFFNKDLSFDLMF</sequence>
<organism evidence="2 3">
    <name type="scientific">Rhinopithecimicrobium faecis</name>
    <dbReference type="NCBI Taxonomy" id="2820698"/>
    <lineage>
        <taxon>Bacteria</taxon>
        <taxon>Pseudomonadati</taxon>
        <taxon>Bacteroidota</taxon>
        <taxon>Sphingobacteriia</taxon>
        <taxon>Sphingobacteriales</taxon>
        <taxon>Sphingobacteriaceae</taxon>
        <taxon>Rhinopithecimicrobium</taxon>
    </lineage>
</organism>
<evidence type="ECO:0000313" key="3">
    <source>
        <dbReference type="Proteomes" id="UP000679691"/>
    </source>
</evidence>
<protein>
    <recommendedName>
        <fullName evidence="4">Thiol-activated cytolysin</fullName>
    </recommendedName>
</protein>
<reference evidence="2" key="1">
    <citation type="submission" date="2021-03" db="EMBL/GenBank/DDBJ databases">
        <authorList>
            <person name="Lu T."/>
            <person name="Wang Q."/>
            <person name="Han X."/>
        </authorList>
    </citation>
    <scope>NUCLEOTIDE SEQUENCE</scope>
    <source>
        <strain evidence="2">WQ 2009</strain>
    </source>
</reference>
<feature type="signal peptide" evidence="1">
    <location>
        <begin position="1"/>
        <end position="23"/>
    </location>
</feature>
<proteinExistence type="predicted"/>
<dbReference type="AlphaFoldDB" id="A0A8T4HD68"/>
<dbReference type="RefSeq" id="WP_353547562.1">
    <property type="nucleotide sequence ID" value="NZ_JAGKSB010000012.1"/>
</dbReference>
<evidence type="ECO:0000256" key="1">
    <source>
        <dbReference type="SAM" id="SignalP"/>
    </source>
</evidence>
<keyword evidence="1" id="KW-0732">Signal</keyword>
<evidence type="ECO:0008006" key="4">
    <source>
        <dbReference type="Google" id="ProtNLM"/>
    </source>
</evidence>
<dbReference type="EMBL" id="JAGKSB010000012">
    <property type="protein sequence ID" value="MBP3944056.1"/>
    <property type="molecule type" value="Genomic_DNA"/>
</dbReference>
<name>A0A8T4HD68_9SPHI</name>
<comment type="caution">
    <text evidence="2">The sequence shown here is derived from an EMBL/GenBank/DDBJ whole genome shotgun (WGS) entry which is preliminary data.</text>
</comment>
<dbReference type="Proteomes" id="UP000679691">
    <property type="component" value="Unassembled WGS sequence"/>
</dbReference>
<accession>A0A8T4HD68</accession>
<feature type="chain" id="PRO_5035936801" description="Thiol-activated cytolysin" evidence="1">
    <location>
        <begin position="24"/>
        <end position="554"/>
    </location>
</feature>